<keyword evidence="2" id="KW-0812">Transmembrane</keyword>
<feature type="region of interest" description="Disordered" evidence="1">
    <location>
        <begin position="383"/>
        <end position="455"/>
    </location>
</feature>
<keyword evidence="4" id="KW-1185">Reference proteome</keyword>
<dbReference type="Proteomes" id="UP000596742">
    <property type="component" value="Unassembled WGS sequence"/>
</dbReference>
<evidence type="ECO:0000256" key="1">
    <source>
        <dbReference type="SAM" id="MobiDB-lite"/>
    </source>
</evidence>
<protein>
    <submittedName>
        <fullName evidence="3">Uncharacterized protein</fullName>
    </submittedName>
</protein>
<feature type="compositionally biased region" description="Polar residues" evidence="1">
    <location>
        <begin position="409"/>
        <end position="422"/>
    </location>
</feature>
<dbReference type="EMBL" id="UYJE01004129">
    <property type="protein sequence ID" value="VDI25211.1"/>
    <property type="molecule type" value="Genomic_DNA"/>
</dbReference>
<comment type="caution">
    <text evidence="3">The sequence shown here is derived from an EMBL/GenBank/DDBJ whole genome shotgun (WGS) entry which is preliminary data.</text>
</comment>
<feature type="transmembrane region" description="Helical" evidence="2">
    <location>
        <begin position="274"/>
        <end position="297"/>
    </location>
</feature>
<gene>
    <name evidence="3" type="ORF">MGAL_10B067409</name>
</gene>
<dbReference type="OrthoDB" id="10399500at2759"/>
<proteinExistence type="predicted"/>
<name>A0A8B6DW84_MYTGA</name>
<evidence type="ECO:0000313" key="3">
    <source>
        <dbReference type="EMBL" id="VDI25211.1"/>
    </source>
</evidence>
<sequence length="455" mass="48856">MQAGSLSMIVSPTVTILTNTQSSVARHLRTETRDSILPSNDTTQLTANHTSEFVASTSSASEGVDVSPVSAVTSDIVTQSLGNTFETNTSNTPVSSSMQFEYISTIVSPKPTIENSVNRSSVSAHIQTKTGSSIPPPNVTTQLTSEHTSEAVNSSSSATKGIDGSSIPAVTNNIVTLQQTVLTKRKSNVSTFQQTKIGSSTLITNGIIQFTFDHTGEPVASTSDDVKGIDVSTVSTTNIDILTTTFSSVKSSIMDNTTTLHSNSVQSKNLNTGLVVGVSVSILIVVIIGLLGICRLLRNRGPIKGNLEDTESPMTLDKDPNYHGIYFDSESKTSDRKNKYENDALKSSDDDMQFRLINNTQNDVKDTPDNAYAVVVKKQVTTQANNNQDKDTNIPSNTFESDYDILNQPKGSSGNESGNIYDTSEGHLDDKDPTYNTTAHISARVTGNESDYDHM</sequence>
<keyword evidence="2" id="KW-0472">Membrane</keyword>
<reference evidence="3" key="1">
    <citation type="submission" date="2018-11" db="EMBL/GenBank/DDBJ databases">
        <authorList>
            <person name="Alioto T."/>
            <person name="Alioto T."/>
        </authorList>
    </citation>
    <scope>NUCLEOTIDE SEQUENCE</scope>
</reference>
<feature type="region of interest" description="Disordered" evidence="1">
    <location>
        <begin position="127"/>
        <end position="165"/>
    </location>
</feature>
<feature type="compositionally biased region" description="Polar residues" evidence="1">
    <location>
        <begin position="434"/>
        <end position="449"/>
    </location>
</feature>
<evidence type="ECO:0000256" key="2">
    <source>
        <dbReference type="SAM" id="Phobius"/>
    </source>
</evidence>
<accession>A0A8B6DW84</accession>
<organism evidence="3 4">
    <name type="scientific">Mytilus galloprovincialis</name>
    <name type="common">Mediterranean mussel</name>
    <dbReference type="NCBI Taxonomy" id="29158"/>
    <lineage>
        <taxon>Eukaryota</taxon>
        <taxon>Metazoa</taxon>
        <taxon>Spiralia</taxon>
        <taxon>Lophotrochozoa</taxon>
        <taxon>Mollusca</taxon>
        <taxon>Bivalvia</taxon>
        <taxon>Autobranchia</taxon>
        <taxon>Pteriomorphia</taxon>
        <taxon>Mytilida</taxon>
        <taxon>Mytiloidea</taxon>
        <taxon>Mytilidae</taxon>
        <taxon>Mytilinae</taxon>
        <taxon>Mytilus</taxon>
    </lineage>
</organism>
<keyword evidence="2" id="KW-1133">Transmembrane helix</keyword>
<feature type="compositionally biased region" description="Polar residues" evidence="1">
    <location>
        <begin position="127"/>
        <end position="159"/>
    </location>
</feature>
<dbReference type="AlphaFoldDB" id="A0A8B6DW84"/>
<feature type="compositionally biased region" description="Basic and acidic residues" evidence="1">
    <location>
        <begin position="329"/>
        <end position="338"/>
    </location>
</feature>
<evidence type="ECO:0000313" key="4">
    <source>
        <dbReference type="Proteomes" id="UP000596742"/>
    </source>
</evidence>
<feature type="compositionally biased region" description="Polar residues" evidence="1">
    <location>
        <begin position="383"/>
        <end position="400"/>
    </location>
</feature>
<feature type="region of interest" description="Disordered" evidence="1">
    <location>
        <begin position="304"/>
        <end position="338"/>
    </location>
</feature>
<feature type="compositionally biased region" description="Basic and acidic residues" evidence="1">
    <location>
        <begin position="424"/>
        <end position="433"/>
    </location>
</feature>